<comment type="caution">
    <text evidence="1">The sequence shown here is derived from an EMBL/GenBank/DDBJ whole genome shotgun (WGS) entry which is preliminary data.</text>
</comment>
<proteinExistence type="predicted"/>
<gene>
    <name evidence="1" type="ORF">VNI00_013158</name>
</gene>
<evidence type="ECO:0000313" key="1">
    <source>
        <dbReference type="EMBL" id="KAK7032410.1"/>
    </source>
</evidence>
<evidence type="ECO:0000313" key="2">
    <source>
        <dbReference type="Proteomes" id="UP001383192"/>
    </source>
</evidence>
<reference evidence="1 2" key="1">
    <citation type="submission" date="2024-01" db="EMBL/GenBank/DDBJ databases">
        <title>A draft genome for a cacao thread blight-causing isolate of Paramarasmius palmivorus.</title>
        <authorList>
            <person name="Baruah I.K."/>
            <person name="Bukari Y."/>
            <person name="Amoako-Attah I."/>
            <person name="Meinhardt L.W."/>
            <person name="Bailey B.A."/>
            <person name="Cohen S.P."/>
        </authorList>
    </citation>
    <scope>NUCLEOTIDE SEQUENCE [LARGE SCALE GENOMIC DNA]</scope>
    <source>
        <strain evidence="1 2">GH-12</strain>
    </source>
</reference>
<name>A0AAW0C3I8_9AGAR</name>
<dbReference type="AlphaFoldDB" id="A0AAW0C3I8"/>
<organism evidence="1 2">
    <name type="scientific">Paramarasmius palmivorus</name>
    <dbReference type="NCBI Taxonomy" id="297713"/>
    <lineage>
        <taxon>Eukaryota</taxon>
        <taxon>Fungi</taxon>
        <taxon>Dikarya</taxon>
        <taxon>Basidiomycota</taxon>
        <taxon>Agaricomycotina</taxon>
        <taxon>Agaricomycetes</taxon>
        <taxon>Agaricomycetidae</taxon>
        <taxon>Agaricales</taxon>
        <taxon>Marasmiineae</taxon>
        <taxon>Marasmiaceae</taxon>
        <taxon>Paramarasmius</taxon>
    </lineage>
</organism>
<protein>
    <submittedName>
        <fullName evidence="1">Uncharacterized protein</fullName>
    </submittedName>
</protein>
<accession>A0AAW0C3I8</accession>
<dbReference type="EMBL" id="JAYKXP010000065">
    <property type="protein sequence ID" value="KAK7032410.1"/>
    <property type="molecule type" value="Genomic_DNA"/>
</dbReference>
<sequence>MASYDNQFLHVWSTNITRFRPGNFDFQICSVRPECELSPQIIHKEIVPLEGVPFPPTIVAKVADILFNDSFEHVIPDVRTRYILVLEGGDTRSSVDCMTSQVIIGPGFFEDQFYSLIDLKSNFSYLGLPPCFTWIRPHTHAPEIVACMTSKTEVFRNGLRVGLRSVKKGSMLSIECRFHYVETKEANHVKYYLALQAHDVRILSEPVCD</sequence>
<dbReference type="Proteomes" id="UP001383192">
    <property type="component" value="Unassembled WGS sequence"/>
</dbReference>
<keyword evidence="2" id="KW-1185">Reference proteome</keyword>